<dbReference type="AlphaFoldDB" id="A0A0F9LG42"/>
<proteinExistence type="predicted"/>
<accession>A0A0F9LG42</accession>
<dbReference type="GO" id="GO:0008767">
    <property type="term" value="F:UDP-galactopyranose mutase activity"/>
    <property type="evidence" value="ECO:0007669"/>
    <property type="project" value="TreeGrafter"/>
</dbReference>
<dbReference type="GO" id="GO:0050660">
    <property type="term" value="F:flavin adenine dinucleotide binding"/>
    <property type="evidence" value="ECO:0007669"/>
    <property type="project" value="TreeGrafter"/>
</dbReference>
<evidence type="ECO:0008006" key="2">
    <source>
        <dbReference type="Google" id="ProtNLM"/>
    </source>
</evidence>
<dbReference type="InterPro" id="IPR036188">
    <property type="entry name" value="FAD/NAD-bd_sf"/>
</dbReference>
<organism evidence="1">
    <name type="scientific">marine sediment metagenome</name>
    <dbReference type="NCBI Taxonomy" id="412755"/>
    <lineage>
        <taxon>unclassified sequences</taxon>
        <taxon>metagenomes</taxon>
        <taxon>ecological metagenomes</taxon>
    </lineage>
</organism>
<reference evidence="1" key="1">
    <citation type="journal article" date="2015" name="Nature">
        <title>Complex archaea that bridge the gap between prokaryotes and eukaryotes.</title>
        <authorList>
            <person name="Spang A."/>
            <person name="Saw J.H."/>
            <person name="Jorgensen S.L."/>
            <person name="Zaremba-Niedzwiedzka K."/>
            <person name="Martijn J."/>
            <person name="Lind A.E."/>
            <person name="van Eijk R."/>
            <person name="Schleper C."/>
            <person name="Guy L."/>
            <person name="Ettema T.J."/>
        </authorList>
    </citation>
    <scope>NUCLEOTIDE SEQUENCE</scope>
</reference>
<gene>
    <name evidence="1" type="ORF">LCGC14_1514220</name>
</gene>
<dbReference type="GO" id="GO:0005829">
    <property type="term" value="C:cytosol"/>
    <property type="evidence" value="ECO:0007669"/>
    <property type="project" value="TreeGrafter"/>
</dbReference>
<dbReference type="EMBL" id="LAZR01011149">
    <property type="protein sequence ID" value="KKM63165.1"/>
    <property type="molecule type" value="Genomic_DNA"/>
</dbReference>
<comment type="caution">
    <text evidence="1">The sequence shown here is derived from an EMBL/GenBank/DDBJ whole genome shotgun (WGS) entry which is preliminary data.</text>
</comment>
<name>A0A0F9LG42_9ZZZZ</name>
<sequence>MRILVVGAGLAGLYKAYKLVKKKDDVLILEKSEFLGGQLRTIKYQNEDQDYYFDIGPHIPPKNFRDWHQLCSFVESVNVPIPIKVQLILKEDLKLIFPPNIKDFLSLNKNNLISILKFIPTYLFSSIKKRKEKNLEDALINSWGWKFYNEILFQYITNFWKYNPAKITKTYKARFSPPRLKKILKTYIENFIYKKESSISQYTFLYPKFGMGMIVDFLKDQILSLGGIIKKNSNIIRILPHEKKINVEYIQDQEKINKNFDKVFWTGSIHELAKLLKFQEYKKFIYRKLLTINFKFNNKDLLGKKIHASYLMIPGIFFHRVYEPNKFSKKMAPNNKSSGCLEITLKKNPENLSYIIENSLEQFCSIFNIERLNLTYLGHNIYDYAYPLIFKEFETYFNNFKTFLKKQNPHFYLIGRTGSYFPYSIEKTIKSIFVSDSSVK</sequence>
<dbReference type="Gene3D" id="3.50.50.60">
    <property type="entry name" value="FAD/NAD(P)-binding domain"/>
    <property type="match status" value="1"/>
</dbReference>
<dbReference type="SUPFAM" id="SSF51971">
    <property type="entry name" value="Nucleotide-binding domain"/>
    <property type="match status" value="1"/>
</dbReference>
<dbReference type="PANTHER" id="PTHR21197:SF0">
    <property type="entry name" value="UDP-GALACTOPYRANOSE MUTASE"/>
    <property type="match status" value="1"/>
</dbReference>
<protein>
    <recommendedName>
        <fullName evidence="2">Amine oxidase domain-containing protein</fullName>
    </recommendedName>
</protein>
<evidence type="ECO:0000313" key="1">
    <source>
        <dbReference type="EMBL" id="KKM63165.1"/>
    </source>
</evidence>
<dbReference type="Pfam" id="PF13450">
    <property type="entry name" value="NAD_binding_8"/>
    <property type="match status" value="1"/>
</dbReference>
<dbReference type="PANTHER" id="PTHR21197">
    <property type="entry name" value="UDP-GALACTOPYRANOSE MUTASE"/>
    <property type="match status" value="1"/>
</dbReference>